<dbReference type="Gene3D" id="1.10.630.10">
    <property type="entry name" value="Cytochrome P450"/>
    <property type="match status" value="1"/>
</dbReference>
<keyword evidence="5" id="KW-0443">Lipid metabolism</keyword>
<name>A0A6P8GLI8_CLUHA</name>
<reference evidence="8 9" key="1">
    <citation type="submission" date="2025-04" db="UniProtKB">
        <authorList>
            <consortium name="RefSeq"/>
        </authorList>
    </citation>
    <scope>IDENTIFICATION</scope>
</reference>
<dbReference type="GO" id="GO:0008395">
    <property type="term" value="F:steroid hydroxylase activity"/>
    <property type="evidence" value="ECO:0007669"/>
    <property type="project" value="TreeGrafter"/>
</dbReference>
<evidence type="ECO:0000313" key="7">
    <source>
        <dbReference type="Proteomes" id="UP000515152"/>
    </source>
</evidence>
<evidence type="ECO:0000256" key="4">
    <source>
        <dbReference type="ARBA" id="ARBA00023004"/>
    </source>
</evidence>
<dbReference type="PANTHER" id="PTHR24304:SF3">
    <property type="entry name" value="CHOLESTEROL 7-ALPHA-MONOOXYGENASE"/>
    <property type="match status" value="1"/>
</dbReference>
<dbReference type="PANTHER" id="PTHR24304">
    <property type="entry name" value="CYTOCHROME P450 FAMILY 7"/>
    <property type="match status" value="1"/>
</dbReference>
<dbReference type="InterPro" id="IPR050529">
    <property type="entry name" value="CYP450_sterol_14alpha_dmase"/>
</dbReference>
<dbReference type="Proteomes" id="UP000515152">
    <property type="component" value="Chromosome 17"/>
</dbReference>
<evidence type="ECO:0000256" key="3">
    <source>
        <dbReference type="ARBA" id="ARBA00022723"/>
    </source>
</evidence>
<feature type="transmembrane region" description="Helical" evidence="6">
    <location>
        <begin position="6"/>
        <end position="22"/>
    </location>
</feature>
<evidence type="ECO:0000256" key="6">
    <source>
        <dbReference type="SAM" id="Phobius"/>
    </source>
</evidence>
<dbReference type="OrthoDB" id="6692864at2759"/>
<keyword evidence="7" id="KW-1185">Reference proteome</keyword>
<dbReference type="RefSeq" id="XP_031439783.1">
    <property type="nucleotide sequence ID" value="XM_031583923.2"/>
</dbReference>
<dbReference type="InterPro" id="IPR001128">
    <property type="entry name" value="Cyt_P450"/>
</dbReference>
<gene>
    <name evidence="9" type="primary">LOC105894732</name>
    <name evidence="8" type="synonym">LOC105894733</name>
</gene>
<protein>
    <submittedName>
        <fullName evidence="8 9">Cytochrome P450 7A1</fullName>
    </submittedName>
</protein>
<dbReference type="Pfam" id="PF00067">
    <property type="entry name" value="p450"/>
    <property type="match status" value="1"/>
</dbReference>
<dbReference type="InterPro" id="IPR036396">
    <property type="entry name" value="Cyt_P450_sf"/>
</dbReference>
<dbReference type="AlphaFoldDB" id="A0A6P8GLI8"/>
<keyword evidence="3" id="KW-0479">Metal-binding</keyword>
<dbReference type="GO" id="GO:0042632">
    <property type="term" value="P:cholesterol homeostasis"/>
    <property type="evidence" value="ECO:0007669"/>
    <property type="project" value="TreeGrafter"/>
</dbReference>
<evidence type="ECO:0000313" key="9">
    <source>
        <dbReference type="RefSeq" id="XP_031439783.1"/>
    </source>
</evidence>
<organism evidence="7 9">
    <name type="scientific">Clupea harengus</name>
    <name type="common">Atlantic herring</name>
    <dbReference type="NCBI Taxonomy" id="7950"/>
    <lineage>
        <taxon>Eukaryota</taxon>
        <taxon>Metazoa</taxon>
        <taxon>Chordata</taxon>
        <taxon>Craniata</taxon>
        <taxon>Vertebrata</taxon>
        <taxon>Euteleostomi</taxon>
        <taxon>Actinopterygii</taxon>
        <taxon>Neopterygii</taxon>
        <taxon>Teleostei</taxon>
        <taxon>Clupei</taxon>
        <taxon>Clupeiformes</taxon>
        <taxon>Clupeoidei</taxon>
        <taxon>Clupeidae</taxon>
        <taxon>Clupea</taxon>
    </lineage>
</organism>
<comment type="similarity">
    <text evidence="1">Belongs to the cytochrome P450 family.</text>
</comment>
<evidence type="ECO:0000313" key="8">
    <source>
        <dbReference type="RefSeq" id="XP_031439496.1"/>
    </source>
</evidence>
<keyword evidence="2" id="KW-0349">Heme</keyword>
<dbReference type="GO" id="GO:0006699">
    <property type="term" value="P:bile acid biosynthetic process"/>
    <property type="evidence" value="ECO:0007669"/>
    <property type="project" value="TreeGrafter"/>
</dbReference>
<evidence type="ECO:0000256" key="5">
    <source>
        <dbReference type="ARBA" id="ARBA00023221"/>
    </source>
</evidence>
<keyword evidence="6" id="KW-0812">Transmembrane</keyword>
<dbReference type="SUPFAM" id="SSF48264">
    <property type="entry name" value="Cytochrome P450"/>
    <property type="match status" value="1"/>
</dbReference>
<dbReference type="GO" id="GO:0005506">
    <property type="term" value="F:iron ion binding"/>
    <property type="evidence" value="ECO:0007669"/>
    <property type="project" value="InterPro"/>
</dbReference>
<proteinExistence type="inferred from homology"/>
<accession>A0A6P8GLI8</accession>
<keyword evidence="4" id="KW-0408">Iron</keyword>
<keyword evidence="6" id="KW-1133">Transmembrane helix</keyword>
<keyword evidence="5" id="KW-0753">Steroid metabolism</keyword>
<dbReference type="GO" id="GO:0016705">
    <property type="term" value="F:oxidoreductase activity, acting on paired donors, with incorporation or reduction of molecular oxygen"/>
    <property type="evidence" value="ECO:0007669"/>
    <property type="project" value="InterPro"/>
</dbReference>
<dbReference type="KEGG" id="char:105894733"/>
<evidence type="ECO:0000256" key="1">
    <source>
        <dbReference type="ARBA" id="ARBA00010617"/>
    </source>
</evidence>
<keyword evidence="6" id="KW-0472">Membrane</keyword>
<evidence type="ECO:0000256" key="2">
    <source>
        <dbReference type="ARBA" id="ARBA00022617"/>
    </source>
</evidence>
<dbReference type="GO" id="GO:0020037">
    <property type="term" value="F:heme binding"/>
    <property type="evidence" value="ECO:0007669"/>
    <property type="project" value="InterPro"/>
</dbReference>
<dbReference type="GeneID" id="105894732"/>
<dbReference type="RefSeq" id="XP_031439496.1">
    <property type="nucleotide sequence ID" value="XM_031583636.2"/>
</dbReference>
<dbReference type="PRINTS" id="PR00465">
    <property type="entry name" value="EP450IV"/>
</dbReference>
<sequence>MSTFLIAMLTILLPLFLFCFFLEPRKRRPGEPPLEAGWIPFLGVALDYGRDPLAFLRETQKKCGDIFTCKIAGKYFTFITDPFSFPAAVRQGKNLDFQKFAIGFSQRVFGHADFTADVHNGSYKEVHSLFHQTLQGPSLTLLTQSMLGNLQEVLRQNLPKGEDWEEEGLQGFSNRIMFDAGFLTLFGQEAGLTAKADDRQAKTDPYMRKMANDFLVFDRAFPEMAAGLPIHLCVRAWLARESLAEKFLHARLQRHHSISALIKLRMDAFDRMQLDERGKARTHVCMLWASQANTLPTAFWSFYRMLRY</sequence>
<dbReference type="InterPro" id="IPR002403">
    <property type="entry name" value="Cyt_P450_E_grp-IV"/>
</dbReference>
<dbReference type="KEGG" id="char:105894732"/>